<protein>
    <submittedName>
        <fullName evidence="3">Dolichol-phosphate mannosyltransferase</fullName>
        <ecNumber evidence="3">2.4.1.83</ecNumber>
    </submittedName>
</protein>
<dbReference type="EMBL" id="JAUTBB010000001">
    <property type="protein sequence ID" value="MDQ1120379.1"/>
    <property type="molecule type" value="Genomic_DNA"/>
</dbReference>
<proteinExistence type="predicted"/>
<dbReference type="EC" id="2.4.1.83" evidence="3"/>
<evidence type="ECO:0000313" key="3">
    <source>
        <dbReference type="EMBL" id="MDQ1120379.1"/>
    </source>
</evidence>
<reference evidence="3" key="1">
    <citation type="submission" date="2023-07" db="EMBL/GenBank/DDBJ databases">
        <title>Functional and genomic diversity of the sorghum phyllosphere microbiome.</title>
        <authorList>
            <person name="Shade A."/>
        </authorList>
    </citation>
    <scope>NUCLEOTIDE SEQUENCE</scope>
    <source>
        <strain evidence="3">SORGH_AS_0908</strain>
    </source>
</reference>
<dbReference type="PANTHER" id="PTHR48090:SF7">
    <property type="entry name" value="RFBJ PROTEIN"/>
    <property type="match status" value="1"/>
</dbReference>
<dbReference type="AlphaFoldDB" id="A0AAW8GH82"/>
<accession>A0AAW8GH82</accession>
<keyword evidence="1" id="KW-0812">Transmembrane</keyword>
<evidence type="ECO:0000313" key="4">
    <source>
        <dbReference type="Proteomes" id="UP001234354"/>
    </source>
</evidence>
<dbReference type="GO" id="GO:0004582">
    <property type="term" value="F:dolichyl-phosphate beta-D-mannosyltransferase activity"/>
    <property type="evidence" value="ECO:0007669"/>
    <property type="project" value="UniProtKB-EC"/>
</dbReference>
<dbReference type="InterPro" id="IPR029044">
    <property type="entry name" value="Nucleotide-diphossugar_trans"/>
</dbReference>
<sequence>MNAPSGIAVVIPCYRVRAQILDVLDSIGPEARFIFVIDDACPEKSGEWVKLRTQDPRVVVVEHTHNRGVGAATMTGYRHALAAGAEVAIKLDGDGQMDARLIRRIASPLLAGQADYAKGNRFHRLSFVKGMPAVRLVGNAGLSLLTKLSSGYWQSVDPTNGYTALRIELVKELDLERISRRYFFESDLLYHLGQAGAVVVDVPMPARYQEETSSLRPWRVIAPFLHGHLRNTARRIGYTYLLRGFSIASVELVLGILLVSSGSVFGAWHWMDSSRSGIPATAGTVMVAALPIIVGIQMLMSWLNFDVHSEPRHPVHPLLRDQQSTHGTNAD</sequence>
<comment type="caution">
    <text evidence="3">The sequence shown here is derived from an EMBL/GenBank/DDBJ whole genome shotgun (WGS) entry which is preliminary data.</text>
</comment>
<keyword evidence="1" id="KW-0472">Membrane</keyword>
<gene>
    <name evidence="3" type="ORF">QE383_002687</name>
</gene>
<dbReference type="SUPFAM" id="SSF53448">
    <property type="entry name" value="Nucleotide-diphospho-sugar transferases"/>
    <property type="match status" value="1"/>
</dbReference>
<feature type="transmembrane region" description="Helical" evidence="1">
    <location>
        <begin position="240"/>
        <end position="268"/>
    </location>
</feature>
<dbReference type="PANTHER" id="PTHR48090">
    <property type="entry name" value="UNDECAPRENYL-PHOSPHATE 4-DEOXY-4-FORMAMIDO-L-ARABINOSE TRANSFERASE-RELATED"/>
    <property type="match status" value="1"/>
</dbReference>
<dbReference type="RefSeq" id="WP_306993799.1">
    <property type="nucleotide sequence ID" value="NZ_JAUTBB010000001.1"/>
</dbReference>
<keyword evidence="3" id="KW-0328">Glycosyltransferase</keyword>
<dbReference type="InterPro" id="IPR001173">
    <property type="entry name" value="Glyco_trans_2-like"/>
</dbReference>
<dbReference type="Pfam" id="PF00535">
    <property type="entry name" value="Glycos_transf_2"/>
    <property type="match status" value="1"/>
</dbReference>
<dbReference type="CDD" id="cd04179">
    <property type="entry name" value="DPM_DPG-synthase_like"/>
    <property type="match status" value="1"/>
</dbReference>
<dbReference type="InterPro" id="IPR050256">
    <property type="entry name" value="Glycosyltransferase_2"/>
</dbReference>
<evidence type="ECO:0000259" key="2">
    <source>
        <dbReference type="Pfam" id="PF00535"/>
    </source>
</evidence>
<keyword evidence="3" id="KW-0808">Transferase</keyword>
<keyword evidence="1" id="KW-1133">Transmembrane helix</keyword>
<dbReference type="Proteomes" id="UP001234354">
    <property type="component" value="Unassembled WGS sequence"/>
</dbReference>
<feature type="transmembrane region" description="Helical" evidence="1">
    <location>
        <begin position="280"/>
        <end position="303"/>
    </location>
</feature>
<name>A0AAW8GH82_9GAMM</name>
<feature type="domain" description="Glycosyltransferase 2-like" evidence="2">
    <location>
        <begin position="9"/>
        <end position="172"/>
    </location>
</feature>
<organism evidence="3 4">
    <name type="scientific">Pseudoxanthomonas winnipegensis</name>
    <dbReference type="NCBI Taxonomy" id="2480810"/>
    <lineage>
        <taxon>Bacteria</taxon>
        <taxon>Pseudomonadati</taxon>
        <taxon>Pseudomonadota</taxon>
        <taxon>Gammaproteobacteria</taxon>
        <taxon>Lysobacterales</taxon>
        <taxon>Lysobacteraceae</taxon>
        <taxon>Pseudoxanthomonas</taxon>
    </lineage>
</organism>
<dbReference type="Gene3D" id="3.90.550.10">
    <property type="entry name" value="Spore Coat Polysaccharide Biosynthesis Protein SpsA, Chain A"/>
    <property type="match status" value="1"/>
</dbReference>
<evidence type="ECO:0000256" key="1">
    <source>
        <dbReference type="SAM" id="Phobius"/>
    </source>
</evidence>